<dbReference type="Gene3D" id="3.30.1240.10">
    <property type="match status" value="1"/>
</dbReference>
<gene>
    <name evidence="1" type="ORF">SAMN04487824_10164</name>
</gene>
<dbReference type="Gene3D" id="3.40.50.1000">
    <property type="entry name" value="HAD superfamily/HAD-like"/>
    <property type="match status" value="1"/>
</dbReference>
<dbReference type="SFLD" id="SFLDS00003">
    <property type="entry name" value="Haloacid_Dehalogenase"/>
    <property type="match status" value="1"/>
</dbReference>
<organism evidence="1 2">
    <name type="scientific">Parafannyhessea umbonata</name>
    <dbReference type="NCBI Taxonomy" id="604330"/>
    <lineage>
        <taxon>Bacteria</taxon>
        <taxon>Bacillati</taxon>
        <taxon>Actinomycetota</taxon>
        <taxon>Coriobacteriia</taxon>
        <taxon>Coriobacteriales</taxon>
        <taxon>Atopobiaceae</taxon>
        <taxon>Parafannyhessea</taxon>
    </lineage>
</organism>
<evidence type="ECO:0008006" key="3">
    <source>
        <dbReference type="Google" id="ProtNLM"/>
    </source>
</evidence>
<dbReference type="SUPFAM" id="SSF56784">
    <property type="entry name" value="HAD-like"/>
    <property type="match status" value="1"/>
</dbReference>
<dbReference type="InterPro" id="IPR023214">
    <property type="entry name" value="HAD_sf"/>
</dbReference>
<dbReference type="GO" id="GO:0016791">
    <property type="term" value="F:phosphatase activity"/>
    <property type="evidence" value="ECO:0007669"/>
    <property type="project" value="TreeGrafter"/>
</dbReference>
<name>A0A1G6HQX6_9ACTN</name>
<keyword evidence="2" id="KW-1185">Reference proteome</keyword>
<sequence length="290" mass="31195">MIKLVLCDMDGTLKPFGRDRVSGRSVRAIHELRAAGIQFGPATGREAVDLYPFFGGDESCFATGILANGKQVYVDGELVLERPLDLPALKRLEAYCLDNPDFALVVYAPAGEKCGRPTADVILSGTTEREVEAYGQRAGLTVSEGRRLGHVPDAKIVTAGFAYMGESAEPMGAIRNELRERFPEFDFVRPSPQFFDVLPRGWNKATALAPLLERLGITCDEVAFFGDSENDVALMGEVAHSFAVSNASTVARSAARYHIGDAADDSVAKVMEAIARSGGALEIPEAALPR</sequence>
<dbReference type="PANTHER" id="PTHR10000:SF8">
    <property type="entry name" value="HAD SUPERFAMILY HYDROLASE-LIKE, TYPE 3"/>
    <property type="match status" value="1"/>
</dbReference>
<evidence type="ECO:0000313" key="2">
    <source>
        <dbReference type="Proteomes" id="UP000198528"/>
    </source>
</evidence>
<dbReference type="STRING" id="604330.SAMN04489857_0580"/>
<dbReference type="EMBL" id="FMZL01000001">
    <property type="protein sequence ID" value="SDB96265.1"/>
    <property type="molecule type" value="Genomic_DNA"/>
</dbReference>
<dbReference type="GO" id="GO:0005829">
    <property type="term" value="C:cytosol"/>
    <property type="evidence" value="ECO:0007669"/>
    <property type="project" value="TreeGrafter"/>
</dbReference>
<dbReference type="Proteomes" id="UP000198528">
    <property type="component" value="Unassembled WGS sequence"/>
</dbReference>
<reference evidence="2" key="1">
    <citation type="submission" date="2016-10" db="EMBL/GenBank/DDBJ databases">
        <authorList>
            <person name="Varghese N."/>
            <person name="Submissions S."/>
        </authorList>
    </citation>
    <scope>NUCLEOTIDE SEQUENCE [LARGE SCALE GENOMIC DNA]</scope>
    <source>
        <strain evidence="2">DSM 22619</strain>
    </source>
</reference>
<dbReference type="AlphaFoldDB" id="A0A1G6HQX6"/>
<evidence type="ECO:0000313" key="1">
    <source>
        <dbReference type="EMBL" id="SDB96265.1"/>
    </source>
</evidence>
<accession>A0A1G6HQX6</accession>
<dbReference type="Pfam" id="PF08282">
    <property type="entry name" value="Hydrolase_3"/>
    <property type="match status" value="1"/>
</dbReference>
<dbReference type="GO" id="GO:0000287">
    <property type="term" value="F:magnesium ion binding"/>
    <property type="evidence" value="ECO:0007669"/>
    <property type="project" value="TreeGrafter"/>
</dbReference>
<dbReference type="PANTHER" id="PTHR10000">
    <property type="entry name" value="PHOSPHOSERINE PHOSPHATASE"/>
    <property type="match status" value="1"/>
</dbReference>
<protein>
    <recommendedName>
        <fullName evidence="3">HAD family phosphatase</fullName>
    </recommendedName>
</protein>
<dbReference type="SFLD" id="SFLDG01140">
    <property type="entry name" value="C2.B:_Phosphomannomutase_and_P"/>
    <property type="match status" value="1"/>
</dbReference>
<dbReference type="InterPro" id="IPR036412">
    <property type="entry name" value="HAD-like_sf"/>
</dbReference>
<dbReference type="RefSeq" id="WP_176763026.1">
    <property type="nucleotide sequence ID" value="NZ_FMZL01000001.1"/>
</dbReference>
<proteinExistence type="predicted"/>